<reference evidence="6 7" key="1">
    <citation type="submission" date="2020-08" db="EMBL/GenBank/DDBJ databases">
        <title>Bridging the membrane lipid divide: bacteria of the FCB group superphylum have the potential to synthesize archaeal ether lipids.</title>
        <authorList>
            <person name="Villanueva L."/>
            <person name="Von Meijenfeldt F.A.B."/>
            <person name="Westbye A.B."/>
            <person name="Yadav S."/>
            <person name="Hopmans E.C."/>
            <person name="Dutilh B.E."/>
            <person name="Sinninghe Damste J.S."/>
        </authorList>
    </citation>
    <scope>NUCLEOTIDE SEQUENCE [LARGE SCALE GENOMIC DNA]</scope>
    <source>
        <strain evidence="6">NIOZ-UU81</strain>
    </source>
</reference>
<gene>
    <name evidence="5 6" type="primary">tatC</name>
    <name evidence="6" type="ORF">H8E79_04920</name>
</gene>
<comment type="caution">
    <text evidence="5">Lacks conserved residue(s) required for the propagation of feature annotation.</text>
</comment>
<comment type="function">
    <text evidence="5">Part of the twin-arginine translocation (Tat) system that transports large folded proteins containing a characteristic twin-arginine motif in their signal peptide across membranes.</text>
</comment>
<keyword evidence="2 5" id="KW-0812">Transmembrane</keyword>
<keyword evidence="4 5" id="KW-0472">Membrane</keyword>
<feature type="transmembrane region" description="Helical" evidence="5">
    <location>
        <begin position="142"/>
        <end position="162"/>
    </location>
</feature>
<keyword evidence="5" id="KW-0811">Translocation</keyword>
<comment type="similarity">
    <text evidence="5">Belongs to the TatC family.</text>
</comment>
<dbReference type="EMBL" id="JACNLK010000041">
    <property type="protein sequence ID" value="MBC8208490.1"/>
    <property type="molecule type" value="Genomic_DNA"/>
</dbReference>
<feature type="transmembrane region" description="Helical" evidence="5">
    <location>
        <begin position="79"/>
        <end position="108"/>
    </location>
</feature>
<dbReference type="GO" id="GO:0043953">
    <property type="term" value="P:protein transport by the Tat complex"/>
    <property type="evidence" value="ECO:0007669"/>
    <property type="project" value="UniProtKB-UniRule"/>
</dbReference>
<evidence type="ECO:0000256" key="3">
    <source>
        <dbReference type="ARBA" id="ARBA00022989"/>
    </source>
</evidence>
<sequence>MVCGILFASPVIFSQIWRFIAPGLYHHEKRAVLPFSILSTLCFLGGAAFGYLVVFPPAFRFLSGYGSEYLVAMPAVSEYFSLALRLLIAFGVIFEMPILMVFLAKMGIVNVSFLNRHRKYAILINFIIAAILTPTPDIMNQMMMGIPLMILYEISVVAVWIFGRGTFKGFSKAPAGSEVALVSEEEKKQVLPGKE</sequence>
<evidence type="ECO:0000256" key="5">
    <source>
        <dbReference type="HAMAP-Rule" id="MF_00902"/>
    </source>
</evidence>
<dbReference type="PROSITE" id="PS01218">
    <property type="entry name" value="TATC"/>
    <property type="match status" value="1"/>
</dbReference>
<dbReference type="NCBIfam" id="TIGR00945">
    <property type="entry name" value="tatC"/>
    <property type="match status" value="1"/>
</dbReference>
<comment type="subunit">
    <text evidence="5">Forms a complex with TatA.</text>
</comment>
<proteinExistence type="inferred from homology"/>
<dbReference type="GO" id="GO:0009977">
    <property type="term" value="F:proton motive force dependent protein transmembrane transporter activity"/>
    <property type="evidence" value="ECO:0007669"/>
    <property type="project" value="TreeGrafter"/>
</dbReference>
<dbReference type="GO" id="GO:0033281">
    <property type="term" value="C:TAT protein transport complex"/>
    <property type="evidence" value="ECO:0007669"/>
    <property type="project" value="UniProtKB-UniRule"/>
</dbReference>
<comment type="caution">
    <text evidence="6">The sequence shown here is derived from an EMBL/GenBank/DDBJ whole genome shotgun (WGS) entry which is preliminary data.</text>
</comment>
<evidence type="ECO:0000313" key="7">
    <source>
        <dbReference type="Proteomes" id="UP000599024"/>
    </source>
</evidence>
<organism evidence="6 7">
    <name type="scientific">Candidatus Desulfatifera sulfidica</name>
    <dbReference type="NCBI Taxonomy" id="2841691"/>
    <lineage>
        <taxon>Bacteria</taxon>
        <taxon>Pseudomonadati</taxon>
        <taxon>Thermodesulfobacteriota</taxon>
        <taxon>Desulfobulbia</taxon>
        <taxon>Desulfobulbales</taxon>
        <taxon>Desulfobulbaceae</taxon>
        <taxon>Candidatus Desulfatifera</taxon>
    </lineage>
</organism>
<dbReference type="InterPro" id="IPR002033">
    <property type="entry name" value="TatC"/>
</dbReference>
<dbReference type="PANTHER" id="PTHR30371">
    <property type="entry name" value="SEC-INDEPENDENT PROTEIN TRANSLOCASE PROTEIN TATC"/>
    <property type="match status" value="1"/>
</dbReference>
<keyword evidence="5" id="KW-1003">Cell membrane</keyword>
<comment type="subcellular location">
    <subcellularLocation>
        <location evidence="5">Cell membrane</location>
        <topology evidence="5">Multi-pass membrane protein</topology>
    </subcellularLocation>
    <subcellularLocation>
        <location evidence="1">Membrane</location>
        <topology evidence="1">Multi-pass membrane protein</topology>
    </subcellularLocation>
</comment>
<dbReference type="Proteomes" id="UP000599024">
    <property type="component" value="Unassembled WGS sequence"/>
</dbReference>
<name>A0A8J6NBK8_9BACT</name>
<feature type="transmembrane region" description="Helical" evidence="5">
    <location>
        <begin position="37"/>
        <end position="59"/>
    </location>
</feature>
<evidence type="ECO:0000256" key="2">
    <source>
        <dbReference type="ARBA" id="ARBA00022692"/>
    </source>
</evidence>
<evidence type="ECO:0000256" key="4">
    <source>
        <dbReference type="ARBA" id="ARBA00023136"/>
    </source>
</evidence>
<evidence type="ECO:0000313" key="6">
    <source>
        <dbReference type="EMBL" id="MBC8208490.1"/>
    </source>
</evidence>
<protein>
    <recommendedName>
        <fullName evidence="5">Sec-independent protein translocase protein TatC</fullName>
    </recommendedName>
</protein>
<keyword evidence="5" id="KW-0813">Transport</keyword>
<feature type="transmembrane region" description="Helical" evidence="5">
    <location>
        <begin position="6"/>
        <end position="25"/>
    </location>
</feature>
<dbReference type="AlphaFoldDB" id="A0A8J6NBK8"/>
<dbReference type="PRINTS" id="PR01840">
    <property type="entry name" value="TATCFAMILY"/>
</dbReference>
<dbReference type="Pfam" id="PF00902">
    <property type="entry name" value="TatC"/>
    <property type="match status" value="1"/>
</dbReference>
<keyword evidence="5" id="KW-0653">Protein transport</keyword>
<feature type="transmembrane region" description="Helical" evidence="5">
    <location>
        <begin position="120"/>
        <end position="136"/>
    </location>
</feature>
<dbReference type="HAMAP" id="MF_00902">
    <property type="entry name" value="TatC"/>
    <property type="match status" value="1"/>
</dbReference>
<keyword evidence="3 5" id="KW-1133">Transmembrane helix</keyword>
<accession>A0A8J6NBK8</accession>
<dbReference type="GO" id="GO:0065002">
    <property type="term" value="P:intracellular protein transmembrane transport"/>
    <property type="evidence" value="ECO:0007669"/>
    <property type="project" value="TreeGrafter"/>
</dbReference>
<dbReference type="InterPro" id="IPR019820">
    <property type="entry name" value="Sec-indep_translocase_CS"/>
</dbReference>
<dbReference type="PANTHER" id="PTHR30371:SF0">
    <property type="entry name" value="SEC-INDEPENDENT PROTEIN TRANSLOCASE PROTEIN TATC, CHLOROPLASTIC-RELATED"/>
    <property type="match status" value="1"/>
</dbReference>
<evidence type="ECO:0000256" key="1">
    <source>
        <dbReference type="ARBA" id="ARBA00004141"/>
    </source>
</evidence>